<dbReference type="InterPro" id="IPR048685">
    <property type="entry name" value="COG3_C"/>
</dbReference>
<proteinExistence type="inferred from homology"/>
<evidence type="ECO:0000259" key="9">
    <source>
        <dbReference type="Pfam" id="PF04136"/>
    </source>
</evidence>
<dbReference type="GO" id="GO:0000139">
    <property type="term" value="C:Golgi membrane"/>
    <property type="evidence" value="ECO:0007669"/>
    <property type="project" value="UniProtKB-SubCell"/>
</dbReference>
<keyword evidence="5" id="KW-0653">Protein transport</keyword>
<dbReference type="GO" id="GO:0017119">
    <property type="term" value="C:Golgi transport complex"/>
    <property type="evidence" value="ECO:0007669"/>
    <property type="project" value="TreeGrafter"/>
</dbReference>
<keyword evidence="11" id="KW-1185">Reference proteome</keyword>
<dbReference type="PANTHER" id="PTHR13302">
    <property type="entry name" value="CONSERVED OLIGOMERIC GOLGI COMPLEX COMPONENT 3"/>
    <property type="match status" value="1"/>
</dbReference>
<evidence type="ECO:0000256" key="3">
    <source>
        <dbReference type="ARBA" id="ARBA00020976"/>
    </source>
</evidence>
<name>A0A915EIY2_9BILA</name>
<feature type="domain" description="Conserved oligomeric Golgi complex subunit 3 N-terminal" evidence="9">
    <location>
        <begin position="34"/>
        <end position="112"/>
    </location>
</feature>
<feature type="domain" description="Conserved oligomeric Golgi complex subunit 3 C-terminal" evidence="10">
    <location>
        <begin position="178"/>
        <end position="567"/>
    </location>
</feature>
<evidence type="ECO:0000256" key="2">
    <source>
        <dbReference type="ARBA" id="ARBA00009936"/>
    </source>
</evidence>
<dbReference type="GO" id="GO:0007030">
    <property type="term" value="P:Golgi organization"/>
    <property type="evidence" value="ECO:0007669"/>
    <property type="project" value="TreeGrafter"/>
</dbReference>
<evidence type="ECO:0000256" key="5">
    <source>
        <dbReference type="ARBA" id="ARBA00022927"/>
    </source>
</evidence>
<dbReference type="GO" id="GO:0006886">
    <property type="term" value="P:intracellular protein transport"/>
    <property type="evidence" value="ECO:0007669"/>
    <property type="project" value="InterPro"/>
</dbReference>
<evidence type="ECO:0000256" key="4">
    <source>
        <dbReference type="ARBA" id="ARBA00022448"/>
    </source>
</evidence>
<dbReference type="GO" id="GO:0006891">
    <property type="term" value="P:intra-Golgi vesicle-mediated transport"/>
    <property type="evidence" value="ECO:0007669"/>
    <property type="project" value="TreeGrafter"/>
</dbReference>
<evidence type="ECO:0000313" key="12">
    <source>
        <dbReference type="WBParaSite" id="jg6386"/>
    </source>
</evidence>
<dbReference type="Pfam" id="PF04136">
    <property type="entry name" value="COG3_N"/>
    <property type="match status" value="1"/>
</dbReference>
<dbReference type="PANTHER" id="PTHR13302:SF8">
    <property type="entry name" value="CONSERVED OLIGOMERIC GOLGI COMPLEX SUBUNIT 3"/>
    <property type="match status" value="1"/>
</dbReference>
<dbReference type="InterPro" id="IPR007265">
    <property type="entry name" value="COG_su3"/>
</dbReference>
<protein>
    <recommendedName>
        <fullName evidence="3">Conserved oligomeric Golgi complex subunit 3</fullName>
    </recommendedName>
    <alternativeName>
        <fullName evidence="8">Component of oligomeric Golgi complex 3</fullName>
    </alternativeName>
</protein>
<evidence type="ECO:0000259" key="10">
    <source>
        <dbReference type="Pfam" id="PF20671"/>
    </source>
</evidence>
<organism evidence="11 12">
    <name type="scientific">Ditylenchus dipsaci</name>
    <dbReference type="NCBI Taxonomy" id="166011"/>
    <lineage>
        <taxon>Eukaryota</taxon>
        <taxon>Metazoa</taxon>
        <taxon>Ecdysozoa</taxon>
        <taxon>Nematoda</taxon>
        <taxon>Chromadorea</taxon>
        <taxon>Rhabditida</taxon>
        <taxon>Tylenchina</taxon>
        <taxon>Tylenchomorpha</taxon>
        <taxon>Sphaerularioidea</taxon>
        <taxon>Anguinidae</taxon>
        <taxon>Anguininae</taxon>
        <taxon>Ditylenchus</taxon>
    </lineage>
</organism>
<accession>A0A915EIY2</accession>
<comment type="subcellular location">
    <subcellularLocation>
        <location evidence="1">Golgi apparatus membrane</location>
        <topology evidence="1">Peripheral membrane protein</topology>
    </subcellularLocation>
</comment>
<evidence type="ECO:0000256" key="6">
    <source>
        <dbReference type="ARBA" id="ARBA00023034"/>
    </source>
</evidence>
<reference evidence="12" key="1">
    <citation type="submission" date="2022-11" db="UniProtKB">
        <authorList>
            <consortium name="WormBaseParasite"/>
        </authorList>
    </citation>
    <scope>IDENTIFICATION</scope>
</reference>
<comment type="similarity">
    <text evidence="2">Belongs to the COG3 family.</text>
</comment>
<evidence type="ECO:0000256" key="7">
    <source>
        <dbReference type="ARBA" id="ARBA00023136"/>
    </source>
</evidence>
<keyword evidence="7" id="KW-0472">Membrane</keyword>
<evidence type="ECO:0000256" key="8">
    <source>
        <dbReference type="ARBA" id="ARBA00031339"/>
    </source>
</evidence>
<evidence type="ECO:0000313" key="11">
    <source>
        <dbReference type="Proteomes" id="UP000887574"/>
    </source>
</evidence>
<keyword evidence="6" id="KW-0333">Golgi apparatus</keyword>
<keyword evidence="4" id="KW-0813">Transport</keyword>
<dbReference type="AlphaFoldDB" id="A0A915EIY2"/>
<dbReference type="Pfam" id="PF20671">
    <property type="entry name" value="COG3_C"/>
    <property type="match status" value="1"/>
</dbReference>
<dbReference type="GO" id="GO:0005801">
    <property type="term" value="C:cis-Golgi network"/>
    <property type="evidence" value="ECO:0007669"/>
    <property type="project" value="InterPro"/>
</dbReference>
<evidence type="ECO:0000256" key="1">
    <source>
        <dbReference type="ARBA" id="ARBA00004395"/>
    </source>
</evidence>
<dbReference type="WBParaSite" id="jg6386">
    <property type="protein sequence ID" value="jg6386"/>
    <property type="gene ID" value="jg6386"/>
</dbReference>
<dbReference type="Proteomes" id="UP000887574">
    <property type="component" value="Unplaced"/>
</dbReference>
<sequence>MGEEQAEESTSSWGHIWSDESNNKDTERILALKKCMNRLTILQEGQGKCKNSLDELESKYCSVAEKTSSLHNACDQLMSQQTQLAAANEQIKANLHHYQQYEWLMKKLQTSKLSLSGTFHTDEKEAEVYLRKYEQCLSKSLTAIKAGVLADLESCKDDVLHNTTSSAQSSSYVDDDTFALLYGVFGVKANTVRNAISQAHQFFADCLEYQTVVLELEHEYFQIREHLLRPIVNVTIQQLCQRHSNSSCTFTRDGCTFFPLDADGNMGTRSSVSSNTFMAATMSADVQYFWQQSCRSFDGFIEGLCRILYDTLRPLIIHNPHLETLAQLCSLLKVEMIEDRCGMLMSLPSGLPGGTTTGMNTPRFGDSGSGALVHRSISTEAGASEFLANPRAGFARVMGELVGDIVERIVYRTSLFAQSDVLGYTPAPGDLAYPERLVMMKDINATTTAAANHTDNIERETGKSGPSNAQTAAIDLHCLWYPTVRRTVMCLSKLYKCLDQAVFLSISRELLDACCQSLELAAQKIRTLPINPAKVSVKSAGRSLDAELFIVKHLLILREQTSPYRITSKKSGGRGSNASLSRSNSIGNVAVESGQNSAVAPQFDYSLDLSMYKSNMFQLWNSENRGRWFELSSNNALLSFLLAAPVQVSELQTDSRRIIEGHLKRYCYDLIRFVTNLLVGNELQKLSEIAHHYENTQQNPSAIENQQSQAKLTKPEQLSPKAMHDSVSLAFKNLRQNWPAVRSAFSLYIGVRETEEILLQPIRKAVVNLFTNINLHTQKYCTEEQRQVACVPNQEQIWLLLNA</sequence>
<dbReference type="InterPro" id="IPR048320">
    <property type="entry name" value="COG3_N"/>
</dbReference>